<dbReference type="EMBL" id="DVLU01000103">
    <property type="protein sequence ID" value="HIT86105.1"/>
    <property type="molecule type" value="Genomic_DNA"/>
</dbReference>
<dbReference type="SMART" id="SM00382">
    <property type="entry name" value="AAA"/>
    <property type="match status" value="1"/>
</dbReference>
<dbReference type="PANTHER" id="PTHR43553:SF24">
    <property type="entry name" value="ENERGY-COUPLING FACTOR TRANSPORTER ATP-BINDING PROTEIN ECFA1"/>
    <property type="match status" value="1"/>
</dbReference>
<evidence type="ECO:0000256" key="6">
    <source>
        <dbReference type="ARBA" id="ARBA00022840"/>
    </source>
</evidence>
<evidence type="ECO:0000259" key="9">
    <source>
        <dbReference type="PROSITE" id="PS50893"/>
    </source>
</evidence>
<proteinExistence type="inferred from homology"/>
<dbReference type="AlphaFoldDB" id="A0A9D1H4B4"/>
<keyword evidence="8" id="KW-0472">Membrane</keyword>
<name>A0A9D1H4B4_9FIRM</name>
<dbReference type="Gene3D" id="3.40.50.300">
    <property type="entry name" value="P-loop containing nucleotide triphosphate hydrolases"/>
    <property type="match status" value="1"/>
</dbReference>
<evidence type="ECO:0000256" key="3">
    <source>
        <dbReference type="ARBA" id="ARBA00022448"/>
    </source>
</evidence>
<sequence>MNITEFNGVSFGYGKNTVLKNFSLTIKKGEFAAVLGKNGSGKSTFARLINGLLTPDSGSVFTCGFNTSDERLIYEIRRRASFVFQNPDDGIVSAVVEDEAAFTAENLGTEPAVIRSRVDGALKRTGLYEKRLALTSSLSGGEKQRLAIASALVSEPELLILDEPTSMLDPEGRRDFFDLLKRLISDGITAVLVTHDMEAAAHAGRCIVIDGGAVSFDGPPKTLFSDRELLEKYSLRAPEMQRVADELKKRGVTIPDGMFDPHTTAEYLINTLFS</sequence>
<keyword evidence="6 10" id="KW-0067">ATP-binding</keyword>
<dbReference type="PANTHER" id="PTHR43553">
    <property type="entry name" value="HEAVY METAL TRANSPORTER"/>
    <property type="match status" value="1"/>
</dbReference>
<dbReference type="GO" id="GO:0043190">
    <property type="term" value="C:ATP-binding cassette (ABC) transporter complex"/>
    <property type="evidence" value="ECO:0007669"/>
    <property type="project" value="TreeGrafter"/>
</dbReference>
<evidence type="ECO:0000256" key="1">
    <source>
        <dbReference type="ARBA" id="ARBA00004202"/>
    </source>
</evidence>
<dbReference type="Proteomes" id="UP000824165">
    <property type="component" value="Unassembled WGS sequence"/>
</dbReference>
<dbReference type="FunFam" id="3.40.50.300:FF:000224">
    <property type="entry name" value="Energy-coupling factor transporter ATP-binding protein EcfA"/>
    <property type="match status" value="1"/>
</dbReference>
<dbReference type="GO" id="GO:0005524">
    <property type="term" value="F:ATP binding"/>
    <property type="evidence" value="ECO:0007669"/>
    <property type="project" value="UniProtKB-KW"/>
</dbReference>
<dbReference type="InterPro" id="IPR050095">
    <property type="entry name" value="ECF_ABC_transporter_ATP-bd"/>
</dbReference>
<keyword evidence="4" id="KW-1003">Cell membrane</keyword>
<dbReference type="GO" id="GO:0016887">
    <property type="term" value="F:ATP hydrolysis activity"/>
    <property type="evidence" value="ECO:0007669"/>
    <property type="project" value="InterPro"/>
</dbReference>
<reference evidence="10" key="2">
    <citation type="journal article" date="2021" name="PeerJ">
        <title>Extensive microbial diversity within the chicken gut microbiome revealed by metagenomics and culture.</title>
        <authorList>
            <person name="Gilroy R."/>
            <person name="Ravi A."/>
            <person name="Getino M."/>
            <person name="Pursley I."/>
            <person name="Horton D.L."/>
            <person name="Alikhan N.F."/>
            <person name="Baker D."/>
            <person name="Gharbi K."/>
            <person name="Hall N."/>
            <person name="Watson M."/>
            <person name="Adriaenssens E.M."/>
            <person name="Foster-Nyarko E."/>
            <person name="Jarju S."/>
            <person name="Secka A."/>
            <person name="Antonio M."/>
            <person name="Oren A."/>
            <person name="Chaudhuri R.R."/>
            <person name="La Ragione R."/>
            <person name="Hildebrand F."/>
            <person name="Pallen M.J."/>
        </authorList>
    </citation>
    <scope>NUCLEOTIDE SEQUENCE</scope>
    <source>
        <strain evidence="10">CHK181-108</strain>
    </source>
</reference>
<dbReference type="PROSITE" id="PS50893">
    <property type="entry name" value="ABC_TRANSPORTER_2"/>
    <property type="match status" value="1"/>
</dbReference>
<evidence type="ECO:0000256" key="7">
    <source>
        <dbReference type="ARBA" id="ARBA00022967"/>
    </source>
</evidence>
<keyword evidence="5" id="KW-0547">Nucleotide-binding</keyword>
<dbReference type="InterPro" id="IPR027417">
    <property type="entry name" value="P-loop_NTPase"/>
</dbReference>
<evidence type="ECO:0000256" key="5">
    <source>
        <dbReference type="ARBA" id="ARBA00022741"/>
    </source>
</evidence>
<comment type="subcellular location">
    <subcellularLocation>
        <location evidence="1">Cell membrane</location>
        <topology evidence="1">Peripheral membrane protein</topology>
    </subcellularLocation>
</comment>
<keyword evidence="3" id="KW-0813">Transport</keyword>
<evidence type="ECO:0000313" key="10">
    <source>
        <dbReference type="EMBL" id="HIT86105.1"/>
    </source>
</evidence>
<dbReference type="GO" id="GO:0042626">
    <property type="term" value="F:ATPase-coupled transmembrane transporter activity"/>
    <property type="evidence" value="ECO:0007669"/>
    <property type="project" value="TreeGrafter"/>
</dbReference>
<dbReference type="InterPro" id="IPR017871">
    <property type="entry name" value="ABC_transporter-like_CS"/>
</dbReference>
<accession>A0A9D1H4B4</accession>
<dbReference type="InterPro" id="IPR003593">
    <property type="entry name" value="AAA+_ATPase"/>
</dbReference>
<evidence type="ECO:0000256" key="4">
    <source>
        <dbReference type="ARBA" id="ARBA00022475"/>
    </source>
</evidence>
<dbReference type="InterPro" id="IPR015856">
    <property type="entry name" value="ABC_transpr_CbiO/EcfA_su"/>
</dbReference>
<dbReference type="PROSITE" id="PS00211">
    <property type="entry name" value="ABC_TRANSPORTER_1"/>
    <property type="match status" value="1"/>
</dbReference>
<comment type="caution">
    <text evidence="10">The sequence shown here is derived from an EMBL/GenBank/DDBJ whole genome shotgun (WGS) entry which is preliminary data.</text>
</comment>
<feature type="domain" description="ABC transporter" evidence="9">
    <location>
        <begin position="4"/>
        <end position="236"/>
    </location>
</feature>
<keyword evidence="7" id="KW-1278">Translocase</keyword>
<protein>
    <submittedName>
        <fullName evidence="10">ATP-binding cassette domain-containing protein</fullName>
    </submittedName>
</protein>
<dbReference type="InterPro" id="IPR003439">
    <property type="entry name" value="ABC_transporter-like_ATP-bd"/>
</dbReference>
<dbReference type="CDD" id="cd03225">
    <property type="entry name" value="ABC_cobalt_CbiO_domain1"/>
    <property type="match status" value="1"/>
</dbReference>
<reference evidence="10" key="1">
    <citation type="submission" date="2020-10" db="EMBL/GenBank/DDBJ databases">
        <authorList>
            <person name="Gilroy R."/>
        </authorList>
    </citation>
    <scope>NUCLEOTIDE SEQUENCE</scope>
    <source>
        <strain evidence="10">CHK181-108</strain>
    </source>
</reference>
<comment type="similarity">
    <text evidence="2">Belongs to the ABC transporter superfamily.</text>
</comment>
<organism evidence="10 11">
    <name type="scientific">Candidatus Ornithomonoglobus intestinigallinarum</name>
    <dbReference type="NCBI Taxonomy" id="2840894"/>
    <lineage>
        <taxon>Bacteria</taxon>
        <taxon>Bacillati</taxon>
        <taxon>Bacillota</taxon>
        <taxon>Clostridia</taxon>
        <taxon>Candidatus Ornithomonoglobus</taxon>
    </lineage>
</organism>
<dbReference type="Pfam" id="PF00005">
    <property type="entry name" value="ABC_tran"/>
    <property type="match status" value="1"/>
</dbReference>
<dbReference type="SUPFAM" id="SSF52540">
    <property type="entry name" value="P-loop containing nucleoside triphosphate hydrolases"/>
    <property type="match status" value="1"/>
</dbReference>
<evidence type="ECO:0000256" key="2">
    <source>
        <dbReference type="ARBA" id="ARBA00005417"/>
    </source>
</evidence>
<gene>
    <name evidence="10" type="ORF">IAA60_09435</name>
</gene>
<evidence type="ECO:0000256" key="8">
    <source>
        <dbReference type="ARBA" id="ARBA00023136"/>
    </source>
</evidence>
<evidence type="ECO:0000313" key="11">
    <source>
        <dbReference type="Proteomes" id="UP000824165"/>
    </source>
</evidence>